<dbReference type="eggNOG" id="ENOG502ZDRH">
    <property type="taxonomic scope" value="Bacteria"/>
</dbReference>
<feature type="region of interest" description="Disordered" evidence="1">
    <location>
        <begin position="185"/>
        <end position="239"/>
    </location>
</feature>
<keyword evidence="4" id="KW-1185">Reference proteome</keyword>
<dbReference type="Pfam" id="PF14065">
    <property type="entry name" value="Pvc16_N"/>
    <property type="match status" value="1"/>
</dbReference>
<dbReference type="EMBL" id="JRTT01000002">
    <property type="protein sequence ID" value="KHD78953.1"/>
    <property type="molecule type" value="Genomic_DNA"/>
</dbReference>
<dbReference type="OrthoDB" id="5514409at2"/>
<evidence type="ECO:0000313" key="3">
    <source>
        <dbReference type="EMBL" id="KHD78953.1"/>
    </source>
</evidence>
<dbReference type="STRING" id="1869.MB27_02385"/>
<sequence length="239" mass="25505">MIDEVDAALMALLSEETLPGTDVQVAFDAPTKEWTARRTAPTVNLFLYDIQEDVSLRQEGSAAEYDDDGAVVAEHAAPRWFSLSYLVTAWTNRPQDEHRILSVLLAGLVRHDVLPPARLTGTLAGLGLPVAMSIAVPPARDRGLADIWTAVGGNLKPSLDLVVVAPLASGRVRAAAAVTDGLRLHTSDAHTGGGESRRLRLPDVPAEDPAAAIGVPRERELPAERRRRGGGSRPIGSRP</sequence>
<organism evidence="3 4">
    <name type="scientific">Actinoplanes utahensis</name>
    <dbReference type="NCBI Taxonomy" id="1869"/>
    <lineage>
        <taxon>Bacteria</taxon>
        <taxon>Bacillati</taxon>
        <taxon>Actinomycetota</taxon>
        <taxon>Actinomycetes</taxon>
        <taxon>Micromonosporales</taxon>
        <taxon>Micromonosporaceae</taxon>
        <taxon>Actinoplanes</taxon>
    </lineage>
</organism>
<dbReference type="AlphaFoldDB" id="A0A0A6UVL1"/>
<name>A0A0A6UVL1_ACTUT</name>
<gene>
    <name evidence="3" type="ORF">MB27_02385</name>
</gene>
<evidence type="ECO:0000259" key="2">
    <source>
        <dbReference type="Pfam" id="PF14065"/>
    </source>
</evidence>
<comment type="caution">
    <text evidence="3">The sequence shown here is derived from an EMBL/GenBank/DDBJ whole genome shotgun (WGS) entry which is preliminary data.</text>
</comment>
<proteinExistence type="predicted"/>
<evidence type="ECO:0000313" key="4">
    <source>
        <dbReference type="Proteomes" id="UP000054537"/>
    </source>
</evidence>
<dbReference type="RefSeq" id="WP_043522069.1">
    <property type="nucleotide sequence ID" value="NZ_BAABKU010000001.1"/>
</dbReference>
<evidence type="ECO:0000256" key="1">
    <source>
        <dbReference type="SAM" id="MobiDB-lite"/>
    </source>
</evidence>
<reference evidence="3 4" key="1">
    <citation type="submission" date="2014-10" db="EMBL/GenBank/DDBJ databases">
        <title>Draft genome sequence of Actinoplanes utahensis NRRL 12052.</title>
        <authorList>
            <person name="Velasco-Bucheli B."/>
            <person name="del Cerro C."/>
            <person name="Hormigo D."/>
            <person name="Garcia J.L."/>
            <person name="Acebal C."/>
            <person name="Arroyo M."/>
            <person name="de la Mata I."/>
        </authorList>
    </citation>
    <scope>NUCLEOTIDE SEQUENCE [LARGE SCALE GENOMIC DNA]</scope>
    <source>
        <strain evidence="3 4">NRRL 12052</strain>
    </source>
</reference>
<feature type="domain" description="Pvc16 N-terminal" evidence="2">
    <location>
        <begin position="4"/>
        <end position="174"/>
    </location>
</feature>
<protein>
    <recommendedName>
        <fullName evidence="2">Pvc16 N-terminal domain-containing protein</fullName>
    </recommendedName>
</protein>
<accession>A0A0A6UVL1</accession>
<dbReference type="InterPro" id="IPR025351">
    <property type="entry name" value="Pvc16_N"/>
</dbReference>
<dbReference type="Proteomes" id="UP000054537">
    <property type="component" value="Unassembled WGS sequence"/>
</dbReference>